<dbReference type="OrthoDB" id="9779128at2"/>
<proteinExistence type="inferred from homology"/>
<dbReference type="EMBL" id="QGDO01000001">
    <property type="protein sequence ID" value="PWJ44294.1"/>
    <property type="molecule type" value="Genomic_DNA"/>
</dbReference>
<dbReference type="InterPro" id="IPR009009">
    <property type="entry name" value="RlpA-like_DPBB"/>
</dbReference>
<comment type="caution">
    <text evidence="8">The sequence shown here is derived from an EMBL/GenBank/DDBJ whole genome shotgun (WGS) entry which is preliminary data.</text>
</comment>
<feature type="signal peptide" evidence="4">
    <location>
        <begin position="1"/>
        <end position="24"/>
    </location>
</feature>
<protein>
    <recommendedName>
        <fullName evidence="4">Probable endolytic peptidoglycan transglycosylase RlpA</fullName>
        <ecNumber evidence="4">4.2.2.-</ecNumber>
    </recommendedName>
</protein>
<evidence type="ECO:0000256" key="3">
    <source>
        <dbReference type="ARBA" id="ARBA00023316"/>
    </source>
</evidence>
<keyword evidence="8" id="KW-0449">Lipoprotein</keyword>
<dbReference type="SUPFAM" id="SSF110997">
    <property type="entry name" value="Sporulation related repeat"/>
    <property type="match status" value="1"/>
</dbReference>
<keyword evidence="1 4" id="KW-0732">Signal</keyword>
<dbReference type="Gene3D" id="2.40.40.10">
    <property type="entry name" value="RlpA-like domain"/>
    <property type="match status" value="1"/>
</dbReference>
<gene>
    <name evidence="4" type="primary">rlpA</name>
    <name evidence="8" type="ORF">BC781_101644</name>
</gene>
<feature type="compositionally biased region" description="Polar residues" evidence="6">
    <location>
        <begin position="141"/>
        <end position="154"/>
    </location>
</feature>
<evidence type="ECO:0000256" key="2">
    <source>
        <dbReference type="ARBA" id="ARBA00023239"/>
    </source>
</evidence>
<evidence type="ECO:0000259" key="7">
    <source>
        <dbReference type="PROSITE" id="PS51724"/>
    </source>
</evidence>
<dbReference type="Pfam" id="PF03330">
    <property type="entry name" value="DPBB_1"/>
    <property type="match status" value="1"/>
</dbReference>
<dbReference type="NCBIfam" id="TIGR00413">
    <property type="entry name" value="rlpA"/>
    <property type="match status" value="1"/>
</dbReference>
<dbReference type="AlphaFoldDB" id="A0A315ZHV1"/>
<dbReference type="Proteomes" id="UP000245535">
    <property type="component" value="Unassembled WGS sequence"/>
</dbReference>
<dbReference type="RefSeq" id="WP_109615797.1">
    <property type="nucleotide sequence ID" value="NZ_QGDO01000001.1"/>
</dbReference>
<dbReference type="Pfam" id="PF05036">
    <property type="entry name" value="SPOR"/>
    <property type="match status" value="1"/>
</dbReference>
<accession>A0A315ZHV1</accession>
<reference evidence="8 9" key="1">
    <citation type="submission" date="2018-03" db="EMBL/GenBank/DDBJ databases">
        <title>Genomic Encyclopedia of Archaeal and Bacterial Type Strains, Phase II (KMG-II): from individual species to whole genera.</title>
        <authorList>
            <person name="Goeker M."/>
        </authorList>
    </citation>
    <scope>NUCLEOTIDE SEQUENCE [LARGE SCALE GENOMIC DNA]</scope>
    <source>
        <strain evidence="8 9">DSM 28229</strain>
    </source>
</reference>
<dbReference type="PANTHER" id="PTHR34183">
    <property type="entry name" value="ENDOLYTIC PEPTIDOGLYCAN TRANSGLYCOSYLASE RLPA"/>
    <property type="match status" value="1"/>
</dbReference>
<dbReference type="InterPro" id="IPR036908">
    <property type="entry name" value="RlpA-like_sf"/>
</dbReference>
<dbReference type="GO" id="GO:0000270">
    <property type="term" value="P:peptidoglycan metabolic process"/>
    <property type="evidence" value="ECO:0007669"/>
    <property type="project" value="UniProtKB-UniRule"/>
</dbReference>
<keyword evidence="2 4" id="KW-0456">Lyase</keyword>
<feature type="region of interest" description="Disordered" evidence="6">
    <location>
        <begin position="134"/>
        <end position="158"/>
    </location>
</feature>
<evidence type="ECO:0000256" key="6">
    <source>
        <dbReference type="SAM" id="MobiDB-lite"/>
    </source>
</evidence>
<dbReference type="SUPFAM" id="SSF50685">
    <property type="entry name" value="Barwin-like endoglucanases"/>
    <property type="match status" value="1"/>
</dbReference>
<dbReference type="EC" id="4.2.2.-" evidence="4"/>
<name>A0A315ZHV1_SEDFL</name>
<feature type="domain" description="SPOR" evidence="7">
    <location>
        <begin position="172"/>
        <end position="251"/>
    </location>
</feature>
<dbReference type="InterPro" id="IPR007730">
    <property type="entry name" value="SPOR-like_dom"/>
</dbReference>
<dbReference type="GO" id="GO:0071555">
    <property type="term" value="P:cell wall organization"/>
    <property type="evidence" value="ECO:0007669"/>
    <property type="project" value="UniProtKB-KW"/>
</dbReference>
<dbReference type="CDD" id="cd22268">
    <property type="entry name" value="DPBB_RlpA-like"/>
    <property type="match status" value="1"/>
</dbReference>
<dbReference type="PANTHER" id="PTHR34183:SF1">
    <property type="entry name" value="ENDOLYTIC PEPTIDOGLYCAN TRANSGLYCOSYLASE RLPA"/>
    <property type="match status" value="1"/>
</dbReference>
<feature type="chain" id="PRO_5016470807" description="Probable endolytic peptidoglycan transglycosylase RlpA" evidence="4">
    <location>
        <begin position="25"/>
        <end position="252"/>
    </location>
</feature>
<comment type="similarity">
    <text evidence="4 5">Belongs to the RlpA family.</text>
</comment>
<evidence type="ECO:0000256" key="5">
    <source>
        <dbReference type="RuleBase" id="RU003495"/>
    </source>
</evidence>
<evidence type="ECO:0000313" key="9">
    <source>
        <dbReference type="Proteomes" id="UP000245535"/>
    </source>
</evidence>
<evidence type="ECO:0000256" key="4">
    <source>
        <dbReference type="HAMAP-Rule" id="MF_02071"/>
    </source>
</evidence>
<keyword evidence="9" id="KW-1185">Reference proteome</keyword>
<dbReference type="GO" id="GO:0008932">
    <property type="term" value="F:lytic endotransglycosylase activity"/>
    <property type="evidence" value="ECO:0007669"/>
    <property type="project" value="UniProtKB-UniRule"/>
</dbReference>
<organism evidence="8 9">
    <name type="scientific">Sediminitomix flava</name>
    <dbReference type="NCBI Taxonomy" id="379075"/>
    <lineage>
        <taxon>Bacteria</taxon>
        <taxon>Pseudomonadati</taxon>
        <taxon>Bacteroidota</taxon>
        <taxon>Cytophagia</taxon>
        <taxon>Cytophagales</taxon>
        <taxon>Flammeovirgaceae</taxon>
        <taxon>Sediminitomix</taxon>
    </lineage>
</organism>
<dbReference type="InterPro" id="IPR034718">
    <property type="entry name" value="RlpA"/>
</dbReference>
<dbReference type="HAMAP" id="MF_02071">
    <property type="entry name" value="RlpA"/>
    <property type="match status" value="1"/>
</dbReference>
<sequence precursor="true">MPHNKLYESIICLIFCCLCFPSFAQFKVGDKVTGEASYYAKKFHGRTTANGEKFNMYAMTAAHKELPFNTVLKVVNLTNGKWVKVRINDRGPFVGNRIIDLSYAAAKNIGMIQDGVAKIEFTILSMQDSPEVAEASVGKKSGNNQKTKVKNTNRGSKEDFSSTGTYSIWGTQRNVKGFGIQLAAHSELKNALKAAKTAQKKLDEVYIQVSSKNGKPFYRIVYGAWTSRDKARVNIPKAEKKGYKGAFLCKHL</sequence>
<dbReference type="InterPro" id="IPR012997">
    <property type="entry name" value="RplA"/>
</dbReference>
<evidence type="ECO:0000256" key="1">
    <source>
        <dbReference type="ARBA" id="ARBA00022729"/>
    </source>
</evidence>
<comment type="function">
    <text evidence="4">Lytic transglycosylase with a strong preference for naked glycan strands that lack stem peptides.</text>
</comment>
<dbReference type="GO" id="GO:0042834">
    <property type="term" value="F:peptidoglycan binding"/>
    <property type="evidence" value="ECO:0007669"/>
    <property type="project" value="InterPro"/>
</dbReference>
<evidence type="ECO:0000313" key="8">
    <source>
        <dbReference type="EMBL" id="PWJ44294.1"/>
    </source>
</evidence>
<dbReference type="Gene3D" id="3.30.70.1070">
    <property type="entry name" value="Sporulation related repeat"/>
    <property type="match status" value="1"/>
</dbReference>
<dbReference type="PROSITE" id="PS51724">
    <property type="entry name" value="SPOR"/>
    <property type="match status" value="1"/>
</dbReference>
<dbReference type="InterPro" id="IPR036680">
    <property type="entry name" value="SPOR-like_sf"/>
</dbReference>
<keyword evidence="3 4" id="KW-0961">Cell wall biogenesis/degradation</keyword>